<name>A0ABQ9HAB1_9NEOP</name>
<organism evidence="1 2">
    <name type="scientific">Dryococelus australis</name>
    <dbReference type="NCBI Taxonomy" id="614101"/>
    <lineage>
        <taxon>Eukaryota</taxon>
        <taxon>Metazoa</taxon>
        <taxon>Ecdysozoa</taxon>
        <taxon>Arthropoda</taxon>
        <taxon>Hexapoda</taxon>
        <taxon>Insecta</taxon>
        <taxon>Pterygota</taxon>
        <taxon>Neoptera</taxon>
        <taxon>Polyneoptera</taxon>
        <taxon>Phasmatodea</taxon>
        <taxon>Verophasmatodea</taxon>
        <taxon>Anareolatae</taxon>
        <taxon>Phasmatidae</taxon>
        <taxon>Eurycanthinae</taxon>
        <taxon>Dryococelus</taxon>
    </lineage>
</organism>
<protein>
    <recommendedName>
        <fullName evidence="3">PiggyBac transposable element-derived protein domain-containing protein</fullName>
    </recommendedName>
</protein>
<comment type="caution">
    <text evidence="1">The sequence shown here is derived from an EMBL/GenBank/DDBJ whole genome shotgun (WGS) entry which is preliminary data.</text>
</comment>
<reference evidence="1 2" key="1">
    <citation type="submission" date="2023-02" db="EMBL/GenBank/DDBJ databases">
        <title>LHISI_Scaffold_Assembly.</title>
        <authorList>
            <person name="Stuart O.P."/>
            <person name="Cleave R."/>
            <person name="Magrath M.J.L."/>
            <person name="Mikheyev A.S."/>
        </authorList>
    </citation>
    <scope>NUCLEOTIDE SEQUENCE [LARGE SCALE GENOMIC DNA]</scope>
    <source>
        <strain evidence="1">Daus_M_001</strain>
        <tissue evidence="1">Leg muscle</tissue>
    </source>
</reference>
<accession>A0ABQ9HAB1</accession>
<sequence length="59" mass="6635">MILKPYPQKGHALYVDSWYMSYECVVLMLTTCSTTGVAAAKEQKRLHNPIDDPKSTICS</sequence>
<dbReference type="Proteomes" id="UP001159363">
    <property type="component" value="Chromosome 5"/>
</dbReference>
<evidence type="ECO:0000313" key="1">
    <source>
        <dbReference type="EMBL" id="KAJ8881033.1"/>
    </source>
</evidence>
<evidence type="ECO:0000313" key="2">
    <source>
        <dbReference type="Proteomes" id="UP001159363"/>
    </source>
</evidence>
<keyword evidence="2" id="KW-1185">Reference proteome</keyword>
<gene>
    <name evidence="1" type="ORF">PR048_017506</name>
</gene>
<dbReference type="EMBL" id="JARBHB010000006">
    <property type="protein sequence ID" value="KAJ8881033.1"/>
    <property type="molecule type" value="Genomic_DNA"/>
</dbReference>
<proteinExistence type="predicted"/>
<evidence type="ECO:0008006" key="3">
    <source>
        <dbReference type="Google" id="ProtNLM"/>
    </source>
</evidence>